<keyword evidence="3" id="KW-1185">Reference proteome</keyword>
<organism evidence="2 3">
    <name type="scientific">Brevundimonas balnearis</name>
    <dbReference type="NCBI Taxonomy" id="1572858"/>
    <lineage>
        <taxon>Bacteria</taxon>
        <taxon>Pseudomonadati</taxon>
        <taxon>Pseudomonadota</taxon>
        <taxon>Alphaproteobacteria</taxon>
        <taxon>Caulobacterales</taxon>
        <taxon>Caulobacteraceae</taxon>
        <taxon>Brevundimonas</taxon>
    </lineage>
</organism>
<dbReference type="RefSeq" id="WP_376835213.1">
    <property type="nucleotide sequence ID" value="NZ_JBHLSW010000003.1"/>
</dbReference>
<dbReference type="EMBL" id="JBHLSW010000003">
    <property type="protein sequence ID" value="MFC0633111.1"/>
    <property type="molecule type" value="Genomic_DNA"/>
</dbReference>
<evidence type="ECO:0008006" key="4">
    <source>
        <dbReference type="Google" id="ProtNLM"/>
    </source>
</evidence>
<keyword evidence="1" id="KW-0732">Signal</keyword>
<comment type="caution">
    <text evidence="2">The sequence shown here is derived from an EMBL/GenBank/DDBJ whole genome shotgun (WGS) entry which is preliminary data.</text>
</comment>
<reference evidence="2 3" key="1">
    <citation type="submission" date="2024-09" db="EMBL/GenBank/DDBJ databases">
        <authorList>
            <person name="Sun Q."/>
            <person name="Mori K."/>
        </authorList>
    </citation>
    <scope>NUCLEOTIDE SEQUENCE [LARGE SCALE GENOMIC DNA]</scope>
    <source>
        <strain evidence="2 3">NCAIM B.02621</strain>
    </source>
</reference>
<protein>
    <recommendedName>
        <fullName evidence="4">Lipoprotein</fullName>
    </recommendedName>
</protein>
<proteinExistence type="predicted"/>
<evidence type="ECO:0000256" key="1">
    <source>
        <dbReference type="SAM" id="SignalP"/>
    </source>
</evidence>
<evidence type="ECO:0000313" key="3">
    <source>
        <dbReference type="Proteomes" id="UP001589906"/>
    </source>
</evidence>
<dbReference type="Proteomes" id="UP001589906">
    <property type="component" value="Unassembled WGS sequence"/>
</dbReference>
<gene>
    <name evidence="2" type="ORF">ACFFGE_04360</name>
</gene>
<accession>A0ABV6R0G8</accession>
<evidence type="ECO:0000313" key="2">
    <source>
        <dbReference type="EMBL" id="MFC0633111.1"/>
    </source>
</evidence>
<name>A0ABV6R0G8_9CAUL</name>
<feature type="signal peptide" evidence="1">
    <location>
        <begin position="1"/>
        <end position="16"/>
    </location>
</feature>
<feature type="chain" id="PRO_5047499218" description="Lipoprotein" evidence="1">
    <location>
        <begin position="17"/>
        <end position="43"/>
    </location>
</feature>
<sequence>MRLSSTWASRWLSAWATSVLCSASTSSLIAPVSGRTAHDRRRS</sequence>